<feature type="disulfide bond" evidence="4">
    <location>
        <begin position="20"/>
        <end position="74"/>
    </location>
</feature>
<dbReference type="Ensembl" id="ENSDCDT00010070802.1">
    <property type="protein sequence ID" value="ENSDCDP00010060067.1"/>
    <property type="gene ID" value="ENSDCDG00010033463.1"/>
</dbReference>
<dbReference type="InterPro" id="IPR006207">
    <property type="entry name" value="Cys_knot_C"/>
</dbReference>
<dbReference type="Gene3D" id="2.10.90.10">
    <property type="entry name" value="Cystine-knot cytokines"/>
    <property type="match status" value="1"/>
</dbReference>
<dbReference type="InterPro" id="IPR006208">
    <property type="entry name" value="Glyco_hormone_CN"/>
</dbReference>
<evidence type="ECO:0000313" key="7">
    <source>
        <dbReference type="Proteomes" id="UP000694580"/>
    </source>
</evidence>
<accession>A0AAY4EQX6</accession>
<evidence type="ECO:0000313" key="6">
    <source>
        <dbReference type="Ensembl" id="ENSDCDP00010060067.1"/>
    </source>
</evidence>
<dbReference type="PANTHER" id="PTHR11339">
    <property type="entry name" value="EXTRACELLULAR MATRIX GLYCOPROTEIN RELATED"/>
    <property type="match status" value="1"/>
</dbReference>
<dbReference type="Proteomes" id="UP000694580">
    <property type="component" value="Chromosome 16"/>
</dbReference>
<dbReference type="InterPro" id="IPR050780">
    <property type="entry name" value="Mucin_vWF_Thrombospondin_sf"/>
</dbReference>
<evidence type="ECO:0000256" key="4">
    <source>
        <dbReference type="PROSITE-ProRule" id="PRU00039"/>
    </source>
</evidence>
<dbReference type="PANTHER" id="PTHR11339:SF371">
    <property type="entry name" value="MUCIN-2"/>
    <property type="match status" value="1"/>
</dbReference>
<dbReference type="Pfam" id="PF00007">
    <property type="entry name" value="Cys_knot"/>
    <property type="match status" value="1"/>
</dbReference>
<comment type="caution">
    <text evidence="4">Lacks conserved residue(s) required for the propagation of feature annotation.</text>
</comment>
<protein>
    <recommendedName>
        <fullName evidence="5">CTCK domain-containing protein</fullName>
    </recommendedName>
</protein>
<comment type="subcellular location">
    <subcellularLocation>
        <location evidence="1">Secreted</location>
    </subcellularLocation>
</comment>
<reference evidence="6" key="3">
    <citation type="submission" date="2025-09" db="UniProtKB">
        <authorList>
            <consortium name="Ensembl"/>
        </authorList>
    </citation>
    <scope>IDENTIFICATION</scope>
</reference>
<dbReference type="GeneTree" id="ENSGT01150000287025"/>
<reference evidence="6 7" key="1">
    <citation type="submission" date="2020-06" db="EMBL/GenBank/DDBJ databases">
        <authorList>
            <consortium name="Wellcome Sanger Institute Data Sharing"/>
        </authorList>
    </citation>
    <scope>NUCLEOTIDE SEQUENCE [LARGE SCALE GENOMIC DNA]</scope>
</reference>
<proteinExistence type="predicted"/>
<feature type="domain" description="CTCK" evidence="5">
    <location>
        <begin position="1"/>
        <end position="82"/>
    </location>
</feature>
<dbReference type="AlphaFoldDB" id="A0AAY4EQX6"/>
<keyword evidence="7" id="KW-1185">Reference proteome</keyword>
<sequence length="97" mass="11038">ELYVTTNIIYSTKQVEVTSCEGYCNTFSMFSMESSTVQHSCSCCQEVSTSKKDVEMVCSDGSKFNYSYTYIEKCGCLDTECTVKETSPGLKKQRRRR</sequence>
<dbReference type="PROSITE" id="PS01225">
    <property type="entry name" value="CTCK_2"/>
    <property type="match status" value="1"/>
</dbReference>
<feature type="disulfide bond" evidence="4">
    <location>
        <begin position="24"/>
        <end position="76"/>
    </location>
</feature>
<evidence type="ECO:0000256" key="1">
    <source>
        <dbReference type="ARBA" id="ARBA00004613"/>
    </source>
</evidence>
<evidence type="ECO:0000256" key="3">
    <source>
        <dbReference type="ARBA" id="ARBA00023157"/>
    </source>
</evidence>
<dbReference type="SMART" id="SM00041">
    <property type="entry name" value="CT"/>
    <property type="match status" value="1"/>
</dbReference>
<dbReference type="InterPro" id="IPR029034">
    <property type="entry name" value="Cystine-knot_cytokine"/>
</dbReference>
<keyword evidence="2" id="KW-0964">Secreted</keyword>
<evidence type="ECO:0000259" key="5">
    <source>
        <dbReference type="PROSITE" id="PS01225"/>
    </source>
</evidence>
<dbReference type="PROSITE" id="PS01185">
    <property type="entry name" value="CTCK_1"/>
    <property type="match status" value="1"/>
</dbReference>
<evidence type="ECO:0000256" key="2">
    <source>
        <dbReference type="ARBA" id="ARBA00022525"/>
    </source>
</evidence>
<dbReference type="GO" id="GO:0031012">
    <property type="term" value="C:extracellular matrix"/>
    <property type="evidence" value="ECO:0007669"/>
    <property type="project" value="TreeGrafter"/>
</dbReference>
<name>A0AAY4EQX6_9TELE</name>
<reference evidence="6" key="2">
    <citation type="submission" date="2025-08" db="UniProtKB">
        <authorList>
            <consortium name="Ensembl"/>
        </authorList>
    </citation>
    <scope>IDENTIFICATION</scope>
</reference>
<organism evidence="6 7">
    <name type="scientific">Denticeps clupeoides</name>
    <name type="common">denticle herring</name>
    <dbReference type="NCBI Taxonomy" id="299321"/>
    <lineage>
        <taxon>Eukaryota</taxon>
        <taxon>Metazoa</taxon>
        <taxon>Chordata</taxon>
        <taxon>Craniata</taxon>
        <taxon>Vertebrata</taxon>
        <taxon>Euteleostomi</taxon>
        <taxon>Actinopterygii</taxon>
        <taxon>Neopterygii</taxon>
        <taxon>Teleostei</taxon>
        <taxon>Clupei</taxon>
        <taxon>Clupeiformes</taxon>
        <taxon>Denticipitoidei</taxon>
        <taxon>Denticipitidae</taxon>
        <taxon>Denticeps</taxon>
    </lineage>
</organism>
<keyword evidence="3 4" id="KW-1015">Disulfide bond</keyword>
<dbReference type="GO" id="GO:0005615">
    <property type="term" value="C:extracellular space"/>
    <property type="evidence" value="ECO:0007669"/>
    <property type="project" value="TreeGrafter"/>
</dbReference>